<feature type="region of interest" description="Disordered" evidence="3">
    <location>
        <begin position="1"/>
        <end position="24"/>
    </location>
</feature>
<gene>
    <name evidence="4" type="primary">rsmD</name>
    <name evidence="4" type="ORF">CL176_03805</name>
</gene>
<dbReference type="CDD" id="cd02440">
    <property type="entry name" value="AdoMet_MTases"/>
    <property type="match status" value="1"/>
</dbReference>
<dbReference type="Gene3D" id="3.40.50.150">
    <property type="entry name" value="Vaccinia Virus protein VP39"/>
    <property type="match status" value="1"/>
</dbReference>
<dbReference type="PROSITE" id="PS00092">
    <property type="entry name" value="N6_MTASE"/>
    <property type="match status" value="1"/>
</dbReference>
<dbReference type="Pfam" id="PF03602">
    <property type="entry name" value="Cons_hypoth95"/>
    <property type="match status" value="1"/>
</dbReference>
<evidence type="ECO:0000256" key="2">
    <source>
        <dbReference type="ARBA" id="ARBA00022679"/>
    </source>
</evidence>
<organism evidence="4 5">
    <name type="scientific">Suicoccus acidiformans</name>
    <dbReference type="NCBI Taxonomy" id="2036206"/>
    <lineage>
        <taxon>Bacteria</taxon>
        <taxon>Bacillati</taxon>
        <taxon>Bacillota</taxon>
        <taxon>Bacilli</taxon>
        <taxon>Lactobacillales</taxon>
        <taxon>Aerococcaceae</taxon>
        <taxon>Suicoccus</taxon>
    </lineage>
</organism>
<evidence type="ECO:0000313" key="5">
    <source>
        <dbReference type="Proteomes" id="UP000263232"/>
    </source>
</evidence>
<dbReference type="GO" id="GO:0008168">
    <property type="term" value="F:methyltransferase activity"/>
    <property type="evidence" value="ECO:0007669"/>
    <property type="project" value="UniProtKB-KW"/>
</dbReference>
<dbReference type="SUPFAM" id="SSF53335">
    <property type="entry name" value="S-adenosyl-L-methionine-dependent methyltransferases"/>
    <property type="match status" value="1"/>
</dbReference>
<dbReference type="NCBIfam" id="TIGR00095">
    <property type="entry name" value="16S rRNA (guanine(966)-N(2))-methyltransferase RsmD"/>
    <property type="match status" value="1"/>
</dbReference>
<proteinExistence type="predicted"/>
<dbReference type="GO" id="GO:0003676">
    <property type="term" value="F:nucleic acid binding"/>
    <property type="evidence" value="ECO:0007669"/>
    <property type="project" value="InterPro"/>
</dbReference>
<keyword evidence="1 4" id="KW-0489">Methyltransferase</keyword>
<keyword evidence="5" id="KW-1185">Reference proteome</keyword>
<dbReference type="KEGG" id="abae:CL176_03805"/>
<protein>
    <submittedName>
        <fullName evidence="4">16S rRNA (Guanine(966)-N(2))-methyltransferase RsmD</fullName>
    </submittedName>
</protein>
<dbReference type="InterPro" id="IPR002052">
    <property type="entry name" value="DNA_methylase_N6_adenine_CS"/>
</dbReference>
<dbReference type="RefSeq" id="WP_118990139.1">
    <property type="nucleotide sequence ID" value="NZ_CP023434.1"/>
</dbReference>
<dbReference type="Proteomes" id="UP000263232">
    <property type="component" value="Chromosome"/>
</dbReference>
<evidence type="ECO:0000313" key="4">
    <source>
        <dbReference type="EMBL" id="AXY25226.1"/>
    </source>
</evidence>
<accession>A0A347WJG9</accession>
<dbReference type="InterPro" id="IPR029063">
    <property type="entry name" value="SAM-dependent_MTases_sf"/>
</dbReference>
<dbReference type="EMBL" id="CP023434">
    <property type="protein sequence ID" value="AXY25226.1"/>
    <property type="molecule type" value="Genomic_DNA"/>
</dbReference>
<keyword evidence="2 4" id="KW-0808">Transferase</keyword>
<sequence length="188" mass="20839">MRVISGEFGSRPLKAVPGKGTRPTTDKIKESMFNLIGQNRLSGICLDFYGGSGALGIEAVSRGCQRAVITERNGQAIQTIRTNVAMTQAEERFTVLKGSNRTSLKQLAEREPTLVFDWVFLDPPYKDQQVAEDIAWLEAASLLSSDCAIICEVDATTHLPDKLGAFEKYKERRYGQTHVCLYQRGVHA</sequence>
<dbReference type="InterPro" id="IPR004398">
    <property type="entry name" value="RNA_MeTrfase_RsmD"/>
</dbReference>
<evidence type="ECO:0000256" key="3">
    <source>
        <dbReference type="SAM" id="MobiDB-lite"/>
    </source>
</evidence>
<dbReference type="GO" id="GO:0031167">
    <property type="term" value="P:rRNA methylation"/>
    <property type="evidence" value="ECO:0007669"/>
    <property type="project" value="InterPro"/>
</dbReference>
<evidence type="ECO:0000256" key="1">
    <source>
        <dbReference type="ARBA" id="ARBA00022603"/>
    </source>
</evidence>
<dbReference type="PIRSF" id="PIRSF004553">
    <property type="entry name" value="CHP00095"/>
    <property type="match status" value="1"/>
</dbReference>
<dbReference type="OrthoDB" id="9803017at2"/>
<reference evidence="4 5" key="1">
    <citation type="submission" date="2017-09" db="EMBL/GenBank/DDBJ databases">
        <title>Complete genome sequence of Oxytococcus suis strain ZY16052.</title>
        <authorList>
            <person name="Li F."/>
        </authorList>
    </citation>
    <scope>NUCLEOTIDE SEQUENCE [LARGE SCALE GENOMIC DNA]</scope>
    <source>
        <strain evidence="4 5">ZY16052</strain>
    </source>
</reference>
<dbReference type="PANTHER" id="PTHR43542:SF1">
    <property type="entry name" value="METHYLTRANSFERASE"/>
    <property type="match status" value="1"/>
</dbReference>
<name>A0A347WJG9_9LACT</name>
<dbReference type="PANTHER" id="PTHR43542">
    <property type="entry name" value="METHYLTRANSFERASE"/>
    <property type="match status" value="1"/>
</dbReference>
<dbReference type="AlphaFoldDB" id="A0A347WJG9"/>